<dbReference type="GO" id="GO:0000725">
    <property type="term" value="P:recombinational repair"/>
    <property type="evidence" value="ECO:0007669"/>
    <property type="project" value="TreeGrafter"/>
</dbReference>
<dbReference type="InterPro" id="IPR014017">
    <property type="entry name" value="DNA_helicase_UvrD-like_C"/>
</dbReference>
<reference evidence="10" key="1">
    <citation type="journal article" date="2020" name="Nature">
        <title>Giant virus diversity and host interactions through global metagenomics.</title>
        <authorList>
            <person name="Schulz F."/>
            <person name="Roux S."/>
            <person name="Paez-Espino D."/>
            <person name="Jungbluth S."/>
            <person name="Walsh D.A."/>
            <person name="Denef V.J."/>
            <person name="McMahon K.D."/>
            <person name="Konstantinidis K.T."/>
            <person name="Eloe-Fadrosh E.A."/>
            <person name="Kyrpides N.C."/>
            <person name="Woyke T."/>
        </authorList>
    </citation>
    <scope>NUCLEOTIDE SEQUENCE</scope>
    <source>
        <strain evidence="10">GVMAG-M-3300023179-27</strain>
    </source>
</reference>
<evidence type="ECO:0000256" key="5">
    <source>
        <dbReference type="ARBA" id="ARBA00023235"/>
    </source>
</evidence>
<accession>A0A6C0EBR3</accession>
<keyword evidence="1" id="KW-0547">Nucleotide-binding</keyword>
<evidence type="ECO:0000259" key="9">
    <source>
        <dbReference type="PROSITE" id="PS51198"/>
    </source>
</evidence>
<dbReference type="CDD" id="cd18807">
    <property type="entry name" value="SF1_C_UvrD"/>
    <property type="match status" value="1"/>
</dbReference>
<proteinExistence type="predicted"/>
<dbReference type="GO" id="GO:0043138">
    <property type="term" value="F:3'-5' DNA helicase activity"/>
    <property type="evidence" value="ECO:0007669"/>
    <property type="project" value="UniProtKB-EC"/>
</dbReference>
<evidence type="ECO:0000256" key="6">
    <source>
        <dbReference type="ARBA" id="ARBA00034617"/>
    </source>
</evidence>
<evidence type="ECO:0000256" key="7">
    <source>
        <dbReference type="ARBA" id="ARBA00034808"/>
    </source>
</evidence>
<evidence type="ECO:0000256" key="4">
    <source>
        <dbReference type="ARBA" id="ARBA00022840"/>
    </source>
</evidence>
<dbReference type="EMBL" id="MN739796">
    <property type="protein sequence ID" value="QHT26524.1"/>
    <property type="molecule type" value="Genomic_DNA"/>
</dbReference>
<dbReference type="Pfam" id="PF00580">
    <property type="entry name" value="UvrD-helicase"/>
    <property type="match status" value="1"/>
</dbReference>
<dbReference type="GO" id="GO:0005524">
    <property type="term" value="F:ATP binding"/>
    <property type="evidence" value="ECO:0007669"/>
    <property type="project" value="UniProtKB-KW"/>
</dbReference>
<sequence length="794" mass="93223">MNRINIFNVIKDGFPKHTDYRKYDTDKGEILLNDEQYKIVTADKNENMRIIACAGSGKTTTVTCRIRYLCDNDINPSSIILTTFNVDAAESMKSRIQTIFKYMPKIRIGTIDSIAYCFYMTYFKKEGYVGVSEFSTELLKFLNSPDGHKITDQYKYLFFDEFQDCNQIQFEILKKFHDAGCIITVIGDDAQNIYQWRGSNIDYILNFNKHIPDAVTYKLVNNYRSTEEIINLANASIAKNKDQIPKDMIATRESIGFKPRIVKYRTEEHQANSIIQKILSYYDNNIQYHDIAVISRTNYSLKIIEECIEKYNKSSLKKLPYIALISDDMKDGKPKLCKDHICLTTIHKAKGLEWDTVFLVSCNDDRFPADIEAIAIEEERRLFYVAVTRAKRHLEISFTNESVTRFISELDRKYYNFIDFRSKYFDPVQNRDMKFKSAVTELIDMLEQKDIEKMRRLEILPKLVPVTESVGREHKYHDDISKYYLQTDFGIFIDRYISRSFGLQNPVTNGLEDSIANRIINSLVLLPHEYNIYNKYNVNISKKLTTELFSHHIDSIIFTIDRDSDDPTFVKSIDDKDNYMLKNIIKKIISSCKNLNIAPSQLFIVSKAYLPNEFVGQMVESYKKFLNPTIKNDFDTLRNIYNVSICQNVYENRRRLLYKDVYSEFISNKEIFDDIDNWIKNYVEDDIIIKLQLRDTDLIIDGEIDMIDMTTHTLIDFKTSVNECKLEWIIQMLTYVALLKKINKYQTNYIQIYNPLLGKLTTFDISDWDKTDELLEFLSEIRNSRMARTKKLGQ</sequence>
<dbReference type="Pfam" id="PF13361">
    <property type="entry name" value="UvrD_C"/>
    <property type="match status" value="1"/>
</dbReference>
<dbReference type="SUPFAM" id="SSF52540">
    <property type="entry name" value="P-loop containing nucleoside triphosphate hydrolases"/>
    <property type="match status" value="1"/>
</dbReference>
<dbReference type="GO" id="GO:0003677">
    <property type="term" value="F:DNA binding"/>
    <property type="evidence" value="ECO:0007669"/>
    <property type="project" value="InterPro"/>
</dbReference>
<dbReference type="GO" id="GO:0016787">
    <property type="term" value="F:hydrolase activity"/>
    <property type="evidence" value="ECO:0007669"/>
    <property type="project" value="UniProtKB-KW"/>
</dbReference>
<dbReference type="InterPro" id="IPR027417">
    <property type="entry name" value="P-loop_NTPase"/>
</dbReference>
<dbReference type="PANTHER" id="PTHR11070">
    <property type="entry name" value="UVRD / RECB / PCRA DNA HELICASE FAMILY MEMBER"/>
    <property type="match status" value="1"/>
</dbReference>
<organism evidence="10">
    <name type="scientific">viral metagenome</name>
    <dbReference type="NCBI Taxonomy" id="1070528"/>
    <lineage>
        <taxon>unclassified sequences</taxon>
        <taxon>metagenomes</taxon>
        <taxon>organismal metagenomes</taxon>
    </lineage>
</organism>
<evidence type="ECO:0000313" key="10">
    <source>
        <dbReference type="EMBL" id="QHT26524.1"/>
    </source>
</evidence>
<dbReference type="EC" id="5.6.2.4" evidence="7"/>
<dbReference type="PANTHER" id="PTHR11070:SF2">
    <property type="entry name" value="ATP-DEPENDENT DNA HELICASE SRS2"/>
    <property type="match status" value="1"/>
</dbReference>
<name>A0A6C0EBR3_9ZZZZ</name>
<dbReference type="CDD" id="cd17932">
    <property type="entry name" value="DEXQc_UvrD"/>
    <property type="match status" value="1"/>
</dbReference>
<keyword evidence="4" id="KW-0067">ATP-binding</keyword>
<dbReference type="AlphaFoldDB" id="A0A6C0EBR3"/>
<comment type="catalytic activity">
    <reaction evidence="6">
        <text>Couples ATP hydrolysis with the unwinding of duplex DNA by translocating in the 3'-5' direction.</text>
        <dbReference type="EC" id="5.6.2.4"/>
    </reaction>
</comment>
<keyword evidence="2" id="KW-0378">Hydrolase</keyword>
<evidence type="ECO:0000256" key="2">
    <source>
        <dbReference type="ARBA" id="ARBA00022801"/>
    </source>
</evidence>
<dbReference type="InterPro" id="IPR000212">
    <property type="entry name" value="DNA_helicase_UvrD/REP"/>
</dbReference>
<dbReference type="Gene3D" id="3.40.50.300">
    <property type="entry name" value="P-loop containing nucleotide triphosphate hydrolases"/>
    <property type="match status" value="2"/>
</dbReference>
<keyword evidence="5" id="KW-0413">Isomerase</keyword>
<feature type="domain" description="UvrD-like helicase ATP-binding" evidence="9">
    <location>
        <begin position="1"/>
        <end position="226"/>
    </location>
</feature>
<dbReference type="InterPro" id="IPR014016">
    <property type="entry name" value="UvrD-like_ATP-bd"/>
</dbReference>
<evidence type="ECO:0000256" key="8">
    <source>
        <dbReference type="ARBA" id="ARBA00048988"/>
    </source>
</evidence>
<evidence type="ECO:0000256" key="3">
    <source>
        <dbReference type="ARBA" id="ARBA00022806"/>
    </source>
</evidence>
<comment type="catalytic activity">
    <reaction evidence="8">
        <text>ATP + H2O = ADP + phosphate + H(+)</text>
        <dbReference type="Rhea" id="RHEA:13065"/>
        <dbReference type="ChEBI" id="CHEBI:15377"/>
        <dbReference type="ChEBI" id="CHEBI:15378"/>
        <dbReference type="ChEBI" id="CHEBI:30616"/>
        <dbReference type="ChEBI" id="CHEBI:43474"/>
        <dbReference type="ChEBI" id="CHEBI:456216"/>
        <dbReference type="EC" id="5.6.2.4"/>
    </reaction>
</comment>
<protein>
    <recommendedName>
        <fullName evidence="7">DNA 3'-5' helicase</fullName>
        <ecNumber evidence="7">5.6.2.4</ecNumber>
    </recommendedName>
</protein>
<dbReference type="PROSITE" id="PS51198">
    <property type="entry name" value="UVRD_HELICASE_ATP_BIND"/>
    <property type="match status" value="1"/>
</dbReference>
<evidence type="ECO:0000256" key="1">
    <source>
        <dbReference type="ARBA" id="ARBA00022741"/>
    </source>
</evidence>
<keyword evidence="3" id="KW-0347">Helicase</keyword>
<dbReference type="GO" id="GO:0005634">
    <property type="term" value="C:nucleus"/>
    <property type="evidence" value="ECO:0007669"/>
    <property type="project" value="TreeGrafter"/>
</dbReference>